<feature type="transmembrane region" description="Helical" evidence="8">
    <location>
        <begin position="425"/>
        <end position="446"/>
    </location>
</feature>
<feature type="transmembrane region" description="Helical" evidence="8">
    <location>
        <begin position="6"/>
        <end position="24"/>
    </location>
</feature>
<gene>
    <name evidence="10" type="ORF">EI77_01334</name>
</gene>
<dbReference type="GO" id="GO:0015297">
    <property type="term" value="F:antiporter activity"/>
    <property type="evidence" value="ECO:0007669"/>
    <property type="project" value="InterPro"/>
</dbReference>
<sequence>MHHIDFLQDLSVVMIIAAVVTILFRQMKQPVVLGYILAGVIIGPHTPPYALIEDEHTIETLSELGVIFLMFALGLEFSLKKLTKVGSTALIAASAEIVLMIWAGYHLGRTFGWGTMDSVFLGAILSISSTTIIIKALEEIGKTKERFAQMIFGILIVEDILAILMIAMLSGFATTGSLAVEDVALTVGKLVTFLGVLLIFGLILVPRLLNWVAKFKSNEMLLVTVVGLCFGVSLLAVKLGYSVALGAFIIGAIIAEARHIAHIETLMHPVRDLFSAVFFVSIGLLIDPQVLKEQWGPILIITAVVVVGKVLTCGLGTFVAGNDLKSSMRVGMGLAQIGEFSFIIAALGLSLKVTSDFLYPIAVAVSALTTLLTPYLIRSSDATVKGISHITPTGLMNALDAYTKWVGSLSSGSNRKTPAKFLRKWGWQIVVNIILIAGVFITAAFMKDHVEKWWPDAPGGYNGIKGMLWLGAMILSLPMLIAIVRKWQAFGMLVSEMSVSSAVAKDNTMPLRGIISNVVLTAGCAALFLIILVLSSAILPSRNLLIVLGLLLVALTILLWRVFVRVHTKAQFALYETLNEAPLPHHAPDALDIPPLLRHAELLTLSISPTSMAAGKVISELQLRSRTGASIVGIERGGDNIINPGISEEIRPGDSVLLIGSAEQIQLAKEMLE</sequence>
<feature type="transmembrane region" description="Helical" evidence="8">
    <location>
        <begin position="89"/>
        <end position="107"/>
    </location>
</feature>
<accession>A0A4R7S5Q3</accession>
<evidence type="ECO:0000256" key="6">
    <source>
        <dbReference type="ARBA" id="ARBA00022989"/>
    </source>
</evidence>
<dbReference type="Pfam" id="PF02080">
    <property type="entry name" value="TrkA_C"/>
    <property type="match status" value="1"/>
</dbReference>
<feature type="transmembrane region" description="Helical" evidence="8">
    <location>
        <begin position="221"/>
        <end position="237"/>
    </location>
</feature>
<dbReference type="InterPro" id="IPR006037">
    <property type="entry name" value="RCK_C"/>
</dbReference>
<dbReference type="Proteomes" id="UP000295662">
    <property type="component" value="Unassembled WGS sequence"/>
</dbReference>
<keyword evidence="6 8" id="KW-1133">Transmembrane helix</keyword>
<dbReference type="RefSeq" id="WP_133793983.1">
    <property type="nucleotide sequence ID" value="NZ_SOCA01000002.1"/>
</dbReference>
<evidence type="ECO:0000256" key="1">
    <source>
        <dbReference type="ARBA" id="ARBA00004141"/>
    </source>
</evidence>
<evidence type="ECO:0000256" key="7">
    <source>
        <dbReference type="ARBA" id="ARBA00023136"/>
    </source>
</evidence>
<dbReference type="InterPro" id="IPR038770">
    <property type="entry name" value="Na+/solute_symporter_sf"/>
</dbReference>
<dbReference type="EMBL" id="SOCA01000002">
    <property type="protein sequence ID" value="TDU72868.1"/>
    <property type="molecule type" value="Genomic_DNA"/>
</dbReference>
<dbReference type="OrthoDB" id="9781411at2"/>
<feature type="transmembrane region" description="Helical" evidence="8">
    <location>
        <begin position="190"/>
        <end position="209"/>
    </location>
</feature>
<keyword evidence="4" id="KW-0633">Potassium transport</keyword>
<dbReference type="SUPFAM" id="SSF116726">
    <property type="entry name" value="TrkA C-terminal domain-like"/>
    <property type="match status" value="1"/>
</dbReference>
<evidence type="ECO:0000259" key="9">
    <source>
        <dbReference type="PROSITE" id="PS51202"/>
    </source>
</evidence>
<feature type="transmembrane region" description="Helical" evidence="8">
    <location>
        <begin position="58"/>
        <end position="77"/>
    </location>
</feature>
<keyword evidence="4" id="KW-0406">Ion transport</keyword>
<evidence type="ECO:0000256" key="4">
    <source>
        <dbReference type="ARBA" id="ARBA00022538"/>
    </source>
</evidence>
<dbReference type="PANTHER" id="PTHR42751:SF3">
    <property type="entry name" value="SODIUM_GLUTAMATE SYMPORTER"/>
    <property type="match status" value="1"/>
</dbReference>
<dbReference type="Pfam" id="PF00999">
    <property type="entry name" value="Na_H_Exchanger"/>
    <property type="match status" value="1"/>
</dbReference>
<evidence type="ECO:0000256" key="2">
    <source>
        <dbReference type="ARBA" id="ARBA00005551"/>
    </source>
</evidence>
<feature type="transmembrane region" description="Helical" evidence="8">
    <location>
        <begin position="357"/>
        <end position="377"/>
    </location>
</feature>
<evidence type="ECO:0000256" key="8">
    <source>
        <dbReference type="SAM" id="Phobius"/>
    </source>
</evidence>
<comment type="caution">
    <text evidence="10">The sequence shown here is derived from an EMBL/GenBank/DDBJ whole genome shotgun (WGS) entry which is preliminary data.</text>
</comment>
<feature type="domain" description="RCK C-terminal" evidence="9">
    <location>
        <begin position="588"/>
        <end position="673"/>
    </location>
</feature>
<evidence type="ECO:0000313" key="10">
    <source>
        <dbReference type="EMBL" id="TDU72868.1"/>
    </source>
</evidence>
<protein>
    <submittedName>
        <fullName evidence="10">CPA2 family monovalent cation:H+ antiporter-2</fullName>
    </submittedName>
</protein>
<dbReference type="PROSITE" id="PS51202">
    <property type="entry name" value="RCK_C"/>
    <property type="match status" value="1"/>
</dbReference>
<keyword evidence="4" id="KW-0630">Potassium</keyword>
<dbReference type="InterPro" id="IPR006153">
    <property type="entry name" value="Cation/H_exchanger_TM"/>
</dbReference>
<keyword evidence="7 8" id="KW-0472">Membrane</keyword>
<dbReference type="Gene3D" id="1.20.1530.20">
    <property type="match status" value="1"/>
</dbReference>
<feature type="transmembrane region" description="Helical" evidence="8">
    <location>
        <begin position="297"/>
        <end position="320"/>
    </location>
</feature>
<dbReference type="AlphaFoldDB" id="A0A4R7S5Q3"/>
<feature type="transmembrane region" description="Helical" evidence="8">
    <location>
        <begin position="514"/>
        <end position="538"/>
    </location>
</feature>
<feature type="transmembrane region" description="Helical" evidence="8">
    <location>
        <begin position="150"/>
        <end position="170"/>
    </location>
</feature>
<comment type="similarity">
    <text evidence="2">Belongs to the monovalent cation:proton antiporter 2 (CPA2) transporter (TC 2.A.37) family.</text>
</comment>
<dbReference type="Gene3D" id="3.30.70.1450">
    <property type="entry name" value="Regulator of K+ conductance, C-terminal domain"/>
    <property type="match status" value="1"/>
</dbReference>
<feature type="transmembrane region" description="Helical" evidence="8">
    <location>
        <begin position="31"/>
        <end position="52"/>
    </location>
</feature>
<feature type="transmembrane region" description="Helical" evidence="8">
    <location>
        <begin position="466"/>
        <end position="484"/>
    </location>
</feature>
<comment type="subcellular location">
    <subcellularLocation>
        <location evidence="1">Membrane</location>
        <topology evidence="1">Multi-pass membrane protein</topology>
    </subcellularLocation>
</comment>
<feature type="transmembrane region" description="Helical" evidence="8">
    <location>
        <begin position="119"/>
        <end position="138"/>
    </location>
</feature>
<evidence type="ECO:0000256" key="3">
    <source>
        <dbReference type="ARBA" id="ARBA00022448"/>
    </source>
</evidence>
<dbReference type="PANTHER" id="PTHR42751">
    <property type="entry name" value="SODIUM/HYDROGEN EXCHANGER FAMILY/TRKA DOMAIN PROTEIN"/>
    <property type="match status" value="1"/>
</dbReference>
<feature type="transmembrane region" description="Helical" evidence="8">
    <location>
        <begin position="544"/>
        <end position="564"/>
    </location>
</feature>
<dbReference type="GO" id="GO:1902600">
    <property type="term" value="P:proton transmembrane transport"/>
    <property type="evidence" value="ECO:0007669"/>
    <property type="project" value="InterPro"/>
</dbReference>
<reference evidence="10 11" key="1">
    <citation type="submission" date="2019-03" db="EMBL/GenBank/DDBJ databases">
        <title>Genomic Encyclopedia of Archaeal and Bacterial Type Strains, Phase II (KMG-II): from individual species to whole genera.</title>
        <authorList>
            <person name="Goeker M."/>
        </authorList>
    </citation>
    <scope>NUCLEOTIDE SEQUENCE [LARGE SCALE GENOMIC DNA]</scope>
    <source>
        <strain evidence="10 11">ATCC 25309</strain>
    </source>
</reference>
<proteinExistence type="inferred from homology"/>
<dbReference type="GO" id="GO:0008324">
    <property type="term" value="F:monoatomic cation transmembrane transporter activity"/>
    <property type="evidence" value="ECO:0007669"/>
    <property type="project" value="InterPro"/>
</dbReference>
<evidence type="ECO:0000256" key="5">
    <source>
        <dbReference type="ARBA" id="ARBA00022692"/>
    </source>
</evidence>
<keyword evidence="3" id="KW-0813">Transport</keyword>
<dbReference type="GO" id="GO:0016020">
    <property type="term" value="C:membrane"/>
    <property type="evidence" value="ECO:0007669"/>
    <property type="project" value="UniProtKB-SubCell"/>
</dbReference>
<name>A0A4R7S5Q3_9BACT</name>
<feature type="transmembrane region" description="Helical" evidence="8">
    <location>
        <begin position="273"/>
        <end position="291"/>
    </location>
</feature>
<dbReference type="InterPro" id="IPR036721">
    <property type="entry name" value="RCK_C_sf"/>
</dbReference>
<organism evidence="10 11">
    <name type="scientific">Prosthecobacter fusiformis</name>
    <dbReference type="NCBI Taxonomy" id="48464"/>
    <lineage>
        <taxon>Bacteria</taxon>
        <taxon>Pseudomonadati</taxon>
        <taxon>Verrucomicrobiota</taxon>
        <taxon>Verrucomicrobiia</taxon>
        <taxon>Verrucomicrobiales</taxon>
        <taxon>Verrucomicrobiaceae</taxon>
        <taxon>Prosthecobacter</taxon>
    </lineage>
</organism>
<keyword evidence="5 8" id="KW-0812">Transmembrane</keyword>
<keyword evidence="11" id="KW-1185">Reference proteome</keyword>
<dbReference type="GO" id="GO:0006813">
    <property type="term" value="P:potassium ion transport"/>
    <property type="evidence" value="ECO:0007669"/>
    <property type="project" value="UniProtKB-KW"/>
</dbReference>
<evidence type="ECO:0000313" key="11">
    <source>
        <dbReference type="Proteomes" id="UP000295662"/>
    </source>
</evidence>